<evidence type="ECO:0000256" key="1">
    <source>
        <dbReference type="SAM" id="MobiDB-lite"/>
    </source>
</evidence>
<feature type="region of interest" description="Disordered" evidence="1">
    <location>
        <begin position="31"/>
        <end position="76"/>
    </location>
</feature>
<dbReference type="InterPro" id="IPR025326">
    <property type="entry name" value="DUF4232"/>
</dbReference>
<protein>
    <recommendedName>
        <fullName evidence="3">DUF4232 domain-containing protein</fullName>
    </recommendedName>
</protein>
<keyword evidence="2" id="KW-0732">Signal</keyword>
<evidence type="ECO:0000313" key="4">
    <source>
        <dbReference type="EMBL" id="GAA3063037.1"/>
    </source>
</evidence>
<accession>A0ABP6LVN1</accession>
<dbReference type="PROSITE" id="PS51257">
    <property type="entry name" value="PROKAR_LIPOPROTEIN"/>
    <property type="match status" value="1"/>
</dbReference>
<evidence type="ECO:0000256" key="2">
    <source>
        <dbReference type="SAM" id="SignalP"/>
    </source>
</evidence>
<evidence type="ECO:0000313" key="5">
    <source>
        <dbReference type="Proteomes" id="UP001501532"/>
    </source>
</evidence>
<feature type="signal peptide" evidence="2">
    <location>
        <begin position="1"/>
        <end position="25"/>
    </location>
</feature>
<evidence type="ECO:0000259" key="3">
    <source>
        <dbReference type="Pfam" id="PF14016"/>
    </source>
</evidence>
<reference evidence="5" key="1">
    <citation type="journal article" date="2019" name="Int. J. Syst. Evol. Microbiol.">
        <title>The Global Catalogue of Microorganisms (GCM) 10K type strain sequencing project: providing services to taxonomists for standard genome sequencing and annotation.</title>
        <authorList>
            <consortium name="The Broad Institute Genomics Platform"/>
            <consortium name="The Broad Institute Genome Sequencing Center for Infectious Disease"/>
            <person name="Wu L."/>
            <person name="Ma J."/>
        </authorList>
    </citation>
    <scope>NUCLEOTIDE SEQUENCE [LARGE SCALE GENOMIC DNA]</scope>
    <source>
        <strain evidence="5">JCM 9091</strain>
    </source>
</reference>
<dbReference type="RefSeq" id="WP_234516977.1">
    <property type="nucleotide sequence ID" value="NZ_BAAAUF010000050.1"/>
</dbReference>
<keyword evidence="5" id="KW-1185">Reference proteome</keyword>
<proteinExistence type="predicted"/>
<dbReference type="InterPro" id="IPR006311">
    <property type="entry name" value="TAT_signal"/>
</dbReference>
<name>A0ABP6LVN1_9ACTN</name>
<sequence>MQYKKTHRRAALVTAAVSAALALTACQPGDGPGAAGAASAAPSVAPSGAPSAGAASSGVPDSAASKPSGSGASAAPVAGASRAVTPSAGTAKACTPTDLNAAVYQAVHRPVGTGTGAAIVEFTNVSKQPCVVQGHPTVAGAGNGSPQHNAPLSVTRSGSASPVRLAPGGKAWTKLTFVQVQGEADGYCVSGSTPVVYPTLVVGLPRAGQHQVAMSDGQFAECDNKVTVTAVSAVKPS</sequence>
<dbReference type="PROSITE" id="PS51318">
    <property type="entry name" value="TAT"/>
    <property type="match status" value="1"/>
</dbReference>
<organism evidence="4 5">
    <name type="scientific">Streptomyces glomeratus</name>
    <dbReference type="NCBI Taxonomy" id="284452"/>
    <lineage>
        <taxon>Bacteria</taxon>
        <taxon>Bacillati</taxon>
        <taxon>Actinomycetota</taxon>
        <taxon>Actinomycetes</taxon>
        <taxon>Kitasatosporales</taxon>
        <taxon>Streptomycetaceae</taxon>
        <taxon>Streptomyces</taxon>
    </lineage>
</organism>
<dbReference type="Proteomes" id="UP001501532">
    <property type="component" value="Unassembled WGS sequence"/>
</dbReference>
<comment type="caution">
    <text evidence="4">The sequence shown here is derived from an EMBL/GenBank/DDBJ whole genome shotgun (WGS) entry which is preliminary data.</text>
</comment>
<dbReference type="EMBL" id="BAAAUF010000050">
    <property type="protein sequence ID" value="GAA3063037.1"/>
    <property type="molecule type" value="Genomic_DNA"/>
</dbReference>
<dbReference type="Pfam" id="PF14016">
    <property type="entry name" value="DUF4232"/>
    <property type="match status" value="1"/>
</dbReference>
<feature type="domain" description="DUF4232" evidence="3">
    <location>
        <begin position="94"/>
        <end position="231"/>
    </location>
</feature>
<gene>
    <name evidence="4" type="ORF">GCM10010448_53000</name>
</gene>
<feature type="chain" id="PRO_5045793442" description="DUF4232 domain-containing protein" evidence="2">
    <location>
        <begin position="26"/>
        <end position="237"/>
    </location>
</feature>